<dbReference type="EMBL" id="BLXT01004630">
    <property type="protein sequence ID" value="GFO15864.1"/>
    <property type="molecule type" value="Genomic_DNA"/>
</dbReference>
<evidence type="ECO:0000313" key="1">
    <source>
        <dbReference type="EMBL" id="GFO15864.1"/>
    </source>
</evidence>
<gene>
    <name evidence="1" type="ORF">PoB_004236900</name>
</gene>
<protein>
    <submittedName>
        <fullName evidence="1">Uncharacterized protein</fullName>
    </submittedName>
</protein>
<proteinExistence type="predicted"/>
<organism evidence="1 2">
    <name type="scientific">Plakobranchus ocellatus</name>
    <dbReference type="NCBI Taxonomy" id="259542"/>
    <lineage>
        <taxon>Eukaryota</taxon>
        <taxon>Metazoa</taxon>
        <taxon>Spiralia</taxon>
        <taxon>Lophotrochozoa</taxon>
        <taxon>Mollusca</taxon>
        <taxon>Gastropoda</taxon>
        <taxon>Heterobranchia</taxon>
        <taxon>Euthyneura</taxon>
        <taxon>Panpulmonata</taxon>
        <taxon>Sacoglossa</taxon>
        <taxon>Placobranchoidea</taxon>
        <taxon>Plakobranchidae</taxon>
        <taxon>Plakobranchus</taxon>
    </lineage>
</organism>
<evidence type="ECO:0000313" key="2">
    <source>
        <dbReference type="Proteomes" id="UP000735302"/>
    </source>
</evidence>
<keyword evidence="2" id="KW-1185">Reference proteome</keyword>
<dbReference type="AlphaFoldDB" id="A0AAV4BAY6"/>
<sequence length="92" mass="10637">MRLTFEQHAGPHSTRVIIVCSFSRVDESSPTFSNFLFLCLSIAKCTEILDFRWRSKTILHHLQYSSCSSPDLKGVFGKLSVRIRCRHLNTMF</sequence>
<dbReference type="Proteomes" id="UP000735302">
    <property type="component" value="Unassembled WGS sequence"/>
</dbReference>
<name>A0AAV4BAY6_9GAST</name>
<reference evidence="1 2" key="1">
    <citation type="journal article" date="2021" name="Elife">
        <title>Chloroplast acquisition without the gene transfer in kleptoplastic sea slugs, Plakobranchus ocellatus.</title>
        <authorList>
            <person name="Maeda T."/>
            <person name="Takahashi S."/>
            <person name="Yoshida T."/>
            <person name="Shimamura S."/>
            <person name="Takaki Y."/>
            <person name="Nagai Y."/>
            <person name="Toyoda A."/>
            <person name="Suzuki Y."/>
            <person name="Arimoto A."/>
            <person name="Ishii H."/>
            <person name="Satoh N."/>
            <person name="Nishiyama T."/>
            <person name="Hasebe M."/>
            <person name="Maruyama T."/>
            <person name="Minagawa J."/>
            <person name="Obokata J."/>
            <person name="Shigenobu S."/>
        </authorList>
    </citation>
    <scope>NUCLEOTIDE SEQUENCE [LARGE SCALE GENOMIC DNA]</scope>
</reference>
<comment type="caution">
    <text evidence="1">The sequence shown here is derived from an EMBL/GenBank/DDBJ whole genome shotgun (WGS) entry which is preliminary data.</text>
</comment>
<accession>A0AAV4BAY6</accession>